<feature type="coiled-coil region" evidence="2">
    <location>
        <begin position="235"/>
        <end position="269"/>
    </location>
</feature>
<keyword evidence="6" id="KW-1185">Reference proteome</keyword>
<keyword evidence="3" id="KW-1133">Transmembrane helix</keyword>
<dbReference type="RefSeq" id="WP_006877617.1">
    <property type="nucleotide sequence ID" value="NZ_AEVS01000008.1"/>
</dbReference>
<dbReference type="PANTHER" id="PTHR11102">
    <property type="entry name" value="SEL-1-LIKE PROTEIN"/>
    <property type="match status" value="1"/>
</dbReference>
<dbReference type="EMBL" id="AEVS01000008">
    <property type="protein sequence ID" value="EGA67517.1"/>
    <property type="molecule type" value="Genomic_DNA"/>
</dbReference>
<dbReference type="InterPro" id="IPR006597">
    <property type="entry name" value="Sel1-like"/>
</dbReference>
<keyword evidence="3" id="KW-0472">Membrane</keyword>
<name>E8LP55_9VIBR</name>
<protein>
    <recommendedName>
        <fullName evidence="7">J domain-containing protein</fullName>
    </recommendedName>
</protein>
<evidence type="ECO:0000256" key="1">
    <source>
        <dbReference type="ARBA" id="ARBA00023186"/>
    </source>
</evidence>
<dbReference type="SMART" id="SM00671">
    <property type="entry name" value="SEL1"/>
    <property type="match status" value="3"/>
</dbReference>
<feature type="chain" id="PRO_5003227219" description="J domain-containing protein" evidence="4">
    <location>
        <begin position="18"/>
        <end position="341"/>
    </location>
</feature>
<evidence type="ECO:0008006" key="7">
    <source>
        <dbReference type="Google" id="ProtNLM"/>
    </source>
</evidence>
<evidence type="ECO:0000313" key="6">
    <source>
        <dbReference type="Proteomes" id="UP000004371"/>
    </source>
</evidence>
<keyword evidence="1" id="KW-0143">Chaperone</keyword>
<dbReference type="InterPro" id="IPR050767">
    <property type="entry name" value="Sel1_AlgK"/>
</dbReference>
<sequence>MRILPLLLLAYSAFSFGQTVEELTQSAQNNNVHAQLELAERYRQGDGVELSDSEAFYWYQQAAENGNQSAAIHLGQAYLKGKGTKVDIENAIFWLNKAALSDDAQAALLLGQLYESLKQQPSNLDLAELWYQEAAKNDPQAEDDYARILEQQFNARRAKQVAAIDQLEVAFDHQQIELSPKAKSVSRSQQAGNNTIYALVGLLLASIAVVIWLLKTNNALRQAANTSDSDTQRQHVKLERELKRKDDTLKQQKRQMEAMYRHIKKQQSAPKQAVKESPKEKPLTLACALFGYSPTKIPPEKQVKLRYKQLCKIYHPDLKGSEEEMKRLNQALKVILAHVNK</sequence>
<dbReference type="SUPFAM" id="SSF81901">
    <property type="entry name" value="HCP-like"/>
    <property type="match status" value="1"/>
</dbReference>
<dbReference type="eggNOG" id="COG0790">
    <property type="taxonomic scope" value="Bacteria"/>
</dbReference>
<organism evidence="5 6">
    <name type="scientific">Vibrio brasiliensis LMG 20546</name>
    <dbReference type="NCBI Taxonomy" id="945543"/>
    <lineage>
        <taxon>Bacteria</taxon>
        <taxon>Pseudomonadati</taxon>
        <taxon>Pseudomonadota</taxon>
        <taxon>Gammaproteobacteria</taxon>
        <taxon>Vibrionales</taxon>
        <taxon>Vibrionaceae</taxon>
        <taxon>Vibrio</taxon>
        <taxon>Vibrio oreintalis group</taxon>
    </lineage>
</organism>
<proteinExistence type="predicted"/>
<dbReference type="OrthoDB" id="5906522at2"/>
<dbReference type="eggNOG" id="COG2214">
    <property type="taxonomic scope" value="Bacteria"/>
</dbReference>
<dbReference type="Proteomes" id="UP000004371">
    <property type="component" value="Unassembled WGS sequence"/>
</dbReference>
<dbReference type="Gene3D" id="1.10.287.110">
    <property type="entry name" value="DnaJ domain"/>
    <property type="match status" value="1"/>
</dbReference>
<dbReference type="PANTHER" id="PTHR11102:SF160">
    <property type="entry name" value="ERAD-ASSOCIATED E3 UBIQUITIN-PROTEIN LIGASE COMPONENT HRD3"/>
    <property type="match status" value="1"/>
</dbReference>
<dbReference type="SUPFAM" id="SSF46565">
    <property type="entry name" value="Chaperone J-domain"/>
    <property type="match status" value="1"/>
</dbReference>
<comment type="caution">
    <text evidence="5">The sequence shown here is derived from an EMBL/GenBank/DDBJ whole genome shotgun (WGS) entry which is preliminary data.</text>
</comment>
<accession>E8LP55</accession>
<dbReference type="Gene3D" id="1.25.40.10">
    <property type="entry name" value="Tetratricopeptide repeat domain"/>
    <property type="match status" value="1"/>
</dbReference>
<keyword evidence="3" id="KW-0812">Transmembrane</keyword>
<evidence type="ECO:0000256" key="3">
    <source>
        <dbReference type="SAM" id="Phobius"/>
    </source>
</evidence>
<dbReference type="STRING" id="945543.VIBR0546_12802"/>
<reference evidence="5 6" key="1">
    <citation type="journal article" date="2012" name="Int. J. Syst. Evol. Microbiol.">
        <title>Vibrio caribbeanicus sp. nov., isolated from the marine sponge Scleritoderma cyanea.</title>
        <authorList>
            <person name="Hoffmann M."/>
            <person name="Monday S.R."/>
            <person name="Allard M.W."/>
            <person name="Strain E.A."/>
            <person name="Whittaker P."/>
            <person name="Naum M."/>
            <person name="McCarthy P.J."/>
            <person name="Lopez J.V."/>
            <person name="Fischer M."/>
            <person name="Brown E.W."/>
        </authorList>
    </citation>
    <scope>NUCLEOTIDE SEQUENCE [LARGE SCALE GENOMIC DNA]</scope>
    <source>
        <strain evidence="5 6">LMG 20546</strain>
    </source>
</reference>
<dbReference type="InterPro" id="IPR036869">
    <property type="entry name" value="J_dom_sf"/>
</dbReference>
<feature type="signal peptide" evidence="4">
    <location>
        <begin position="1"/>
        <end position="17"/>
    </location>
</feature>
<keyword evidence="2" id="KW-0175">Coiled coil</keyword>
<dbReference type="InterPro" id="IPR011990">
    <property type="entry name" value="TPR-like_helical_dom_sf"/>
</dbReference>
<evidence type="ECO:0000313" key="5">
    <source>
        <dbReference type="EMBL" id="EGA67517.1"/>
    </source>
</evidence>
<dbReference type="AlphaFoldDB" id="E8LP55"/>
<gene>
    <name evidence="5" type="ORF">VIBR0546_12802</name>
</gene>
<feature type="transmembrane region" description="Helical" evidence="3">
    <location>
        <begin position="196"/>
        <end position="214"/>
    </location>
</feature>
<evidence type="ECO:0000256" key="2">
    <source>
        <dbReference type="SAM" id="Coils"/>
    </source>
</evidence>
<dbReference type="Pfam" id="PF08238">
    <property type="entry name" value="Sel1"/>
    <property type="match status" value="3"/>
</dbReference>
<evidence type="ECO:0000256" key="4">
    <source>
        <dbReference type="SAM" id="SignalP"/>
    </source>
</evidence>
<keyword evidence="4" id="KW-0732">Signal</keyword>